<feature type="signal peptide" evidence="1">
    <location>
        <begin position="1"/>
        <end position="29"/>
    </location>
</feature>
<evidence type="ECO:0008006" key="4">
    <source>
        <dbReference type="Google" id="ProtNLM"/>
    </source>
</evidence>
<proteinExistence type="predicted"/>
<feature type="chain" id="PRO_5046886172" description="Choline dehydrogenase" evidence="1">
    <location>
        <begin position="30"/>
        <end position="161"/>
    </location>
</feature>
<dbReference type="InterPro" id="IPR021957">
    <property type="entry name" value="DUF3574"/>
</dbReference>
<accession>A0ABP6AMZ9</accession>
<evidence type="ECO:0000256" key="1">
    <source>
        <dbReference type="SAM" id="SignalP"/>
    </source>
</evidence>
<keyword evidence="1" id="KW-0732">Signal</keyword>
<sequence length="161" mass="17382">MPLLTTTRSRLALTTATVLLAAGAPAAYATLGDQAAATATATATATAATARGAAYLETRLLFGTERPDGGPAVTDQQFMAFVDREVTPAFPEGLTVQEGRGQWRDASGRIERERSYELILLYPAGEAKARDPRIERIRDAYERAFGQESVARLDERTSVDF</sequence>
<comment type="caution">
    <text evidence="2">The sequence shown here is derived from an EMBL/GenBank/DDBJ whole genome shotgun (WGS) entry which is preliminary data.</text>
</comment>
<dbReference type="Pfam" id="PF12098">
    <property type="entry name" value="DUF3574"/>
    <property type="match status" value="1"/>
</dbReference>
<evidence type="ECO:0000313" key="3">
    <source>
        <dbReference type="Proteomes" id="UP001499942"/>
    </source>
</evidence>
<organism evidence="2 3">
    <name type="scientific">Streptomyces gobitricini</name>
    <dbReference type="NCBI Taxonomy" id="68211"/>
    <lineage>
        <taxon>Bacteria</taxon>
        <taxon>Bacillati</taxon>
        <taxon>Actinomycetota</taxon>
        <taxon>Actinomycetes</taxon>
        <taxon>Kitasatosporales</taxon>
        <taxon>Streptomycetaceae</taxon>
        <taxon>Streptomyces</taxon>
    </lineage>
</organism>
<keyword evidence="3" id="KW-1185">Reference proteome</keyword>
<name>A0ABP6AMZ9_9ACTN</name>
<protein>
    <recommendedName>
        <fullName evidence="4">Choline dehydrogenase</fullName>
    </recommendedName>
</protein>
<evidence type="ECO:0000313" key="2">
    <source>
        <dbReference type="EMBL" id="GAA2519019.1"/>
    </source>
</evidence>
<dbReference type="Proteomes" id="UP001499942">
    <property type="component" value="Unassembled WGS sequence"/>
</dbReference>
<reference evidence="3" key="1">
    <citation type="journal article" date="2019" name="Int. J. Syst. Evol. Microbiol.">
        <title>The Global Catalogue of Microorganisms (GCM) 10K type strain sequencing project: providing services to taxonomists for standard genome sequencing and annotation.</title>
        <authorList>
            <consortium name="The Broad Institute Genomics Platform"/>
            <consortium name="The Broad Institute Genome Sequencing Center for Infectious Disease"/>
            <person name="Wu L."/>
            <person name="Ma J."/>
        </authorList>
    </citation>
    <scope>NUCLEOTIDE SEQUENCE [LARGE SCALE GENOMIC DNA]</scope>
    <source>
        <strain evidence="3">JCM 5062</strain>
    </source>
</reference>
<dbReference type="RefSeq" id="WP_344367047.1">
    <property type="nucleotide sequence ID" value="NZ_BAAASR010000052.1"/>
</dbReference>
<gene>
    <name evidence="2" type="ORF">GCM10010393_60090</name>
</gene>
<dbReference type="EMBL" id="BAAASR010000052">
    <property type="protein sequence ID" value="GAA2519019.1"/>
    <property type="molecule type" value="Genomic_DNA"/>
</dbReference>